<proteinExistence type="predicted"/>
<sequence>MIADIVSGAHLIVDPRPYHPDRFRKSAWSNVADF</sequence>
<gene>
    <name evidence="1" type="ORF">ALQ15_114844</name>
</gene>
<reference evidence="1 2" key="1">
    <citation type="submission" date="2018-08" db="EMBL/GenBank/DDBJ databases">
        <title>Recombination of ecologically and evolutionarily significant loci maintains genetic cohesion in the Pseudomonas syringae species complex.</title>
        <authorList>
            <person name="Dillon M."/>
            <person name="Thakur S."/>
            <person name="Almeida R.N.D."/>
            <person name="Weir B.S."/>
            <person name="Guttman D.S."/>
        </authorList>
    </citation>
    <scope>NUCLEOTIDE SEQUENCE [LARGE SCALE GENOMIC DNA]</scope>
    <source>
        <strain evidence="1 2">ICMP 19589</strain>
    </source>
</reference>
<dbReference type="EMBL" id="RBQT01000104">
    <property type="protein sequence ID" value="RMP77953.1"/>
    <property type="molecule type" value="Genomic_DNA"/>
</dbReference>
<dbReference type="Proteomes" id="UP000282289">
    <property type="component" value="Unassembled WGS sequence"/>
</dbReference>
<dbReference type="AlphaFoldDB" id="A0A7Z6XW35"/>
<comment type="caution">
    <text evidence="1">The sequence shown here is derived from an EMBL/GenBank/DDBJ whole genome shotgun (WGS) entry which is preliminary data.</text>
</comment>
<name>A0A7Z6XW35_PSESF</name>
<evidence type="ECO:0000313" key="2">
    <source>
        <dbReference type="Proteomes" id="UP000282289"/>
    </source>
</evidence>
<organism evidence="1 2">
    <name type="scientific">Pseudomonas syringae pv. actinidiae</name>
    <dbReference type="NCBI Taxonomy" id="103796"/>
    <lineage>
        <taxon>Bacteria</taxon>
        <taxon>Pseudomonadati</taxon>
        <taxon>Pseudomonadota</taxon>
        <taxon>Gammaproteobacteria</taxon>
        <taxon>Pseudomonadales</taxon>
        <taxon>Pseudomonadaceae</taxon>
        <taxon>Pseudomonas</taxon>
        <taxon>Pseudomonas syringae</taxon>
    </lineage>
</organism>
<evidence type="ECO:0000313" key="1">
    <source>
        <dbReference type="EMBL" id="RMP77953.1"/>
    </source>
</evidence>
<protein>
    <submittedName>
        <fullName evidence="1">Oxidoreductase, FAD-binding</fullName>
    </submittedName>
</protein>
<accession>A0A7Z6XW35</accession>